<keyword evidence="6" id="KW-0413">Isomerase</keyword>
<dbReference type="InterPro" id="IPR036900">
    <property type="entry name" value="A-D-PHexomutase_C_sf"/>
</dbReference>
<reference evidence="12 13" key="1">
    <citation type="submission" date="2019-07" db="EMBL/GenBank/DDBJ databases">
        <title>Whole genome shotgun sequence of Deinococcus cellulosilyticus NBRC 106333.</title>
        <authorList>
            <person name="Hosoyama A."/>
            <person name="Uohara A."/>
            <person name="Ohji S."/>
            <person name="Ichikawa N."/>
        </authorList>
    </citation>
    <scope>NUCLEOTIDE SEQUENCE [LARGE SCALE GENOMIC DNA]</scope>
    <source>
        <strain evidence="12 13">NBRC 106333</strain>
    </source>
</reference>
<dbReference type="Proteomes" id="UP000321306">
    <property type="component" value="Unassembled WGS sequence"/>
</dbReference>
<keyword evidence="13" id="KW-1185">Reference proteome</keyword>
<dbReference type="InterPro" id="IPR005846">
    <property type="entry name" value="A-D-PHexomutase_a/b/a-III"/>
</dbReference>
<feature type="domain" description="Alpha-D-phosphohexomutase alpha/beta/alpha" evidence="10">
    <location>
        <begin position="152"/>
        <end position="252"/>
    </location>
</feature>
<name>A0A511MYM5_DEIC1</name>
<comment type="cofactor">
    <cofactor evidence="1">
        <name>Mg(2+)</name>
        <dbReference type="ChEBI" id="CHEBI:18420"/>
    </cofactor>
</comment>
<comment type="caution">
    <text evidence="12">The sequence shown here is derived from an EMBL/GenBank/DDBJ whole genome shotgun (WGS) entry which is preliminary data.</text>
</comment>
<dbReference type="Pfam" id="PF00408">
    <property type="entry name" value="PGM_PMM_IV"/>
    <property type="match status" value="1"/>
</dbReference>
<sequence>MIKFGTDGWRDIIADRFTFENVRIVAQAYARHILRQGGKRVVVGHDTRFLADRFAAAAAQTLAANGLEVYLSGCYVPTPVLSFAVKHLQADGGVMLSASHNPPEYCGFKLKGAYGGSATPEMVKDVERHLGETPAVFDPAQHTVQTFDVQEAYYQHLSDLLDLETLRRFTGTFYHDSMGGAGCGWISGFLKHARLDGIKLQELHATPNPMFYGVNPEPLPQNLAETMQVMQSAPVDSFAAVTDGDADRIGAVVAGGQFFNSHQIFAVLLRHLHDRGLRGRVVQTVSVSGLIAALSEKLGLEVTTTPIGFKYITEEMLQGDILIGGEESGGLGVKGHLPERDGILNGLLMMEAVARSGKSLSELFREVEDLTGLKHAYDRIDLKLPSLAIKDQMMQKLNTPGPVAGREVLSIDTRDGIKWFLQGGAWVMFRASGTEPVLRVYAEAGSEEAVQEILQAALHLLGA</sequence>
<dbReference type="InterPro" id="IPR005843">
    <property type="entry name" value="A-D-PHexomutase_C"/>
</dbReference>
<feature type="domain" description="Alpha-D-phosphohexomutase C-terminal" evidence="8">
    <location>
        <begin position="413"/>
        <end position="456"/>
    </location>
</feature>
<evidence type="ECO:0000256" key="7">
    <source>
        <dbReference type="RuleBase" id="RU004326"/>
    </source>
</evidence>
<dbReference type="GO" id="GO:0006166">
    <property type="term" value="P:purine ribonucleoside salvage"/>
    <property type="evidence" value="ECO:0007669"/>
    <property type="project" value="TreeGrafter"/>
</dbReference>
<dbReference type="EMBL" id="BJXB01000003">
    <property type="protein sequence ID" value="GEM45256.1"/>
    <property type="molecule type" value="Genomic_DNA"/>
</dbReference>
<dbReference type="SUPFAM" id="SSF53738">
    <property type="entry name" value="Phosphoglucomutase, first 3 domains"/>
    <property type="match status" value="3"/>
</dbReference>
<evidence type="ECO:0000256" key="1">
    <source>
        <dbReference type="ARBA" id="ARBA00001946"/>
    </source>
</evidence>
<evidence type="ECO:0000313" key="13">
    <source>
        <dbReference type="Proteomes" id="UP000321306"/>
    </source>
</evidence>
<dbReference type="Gene3D" id="3.30.310.50">
    <property type="entry name" value="Alpha-D-phosphohexomutase, C-terminal domain"/>
    <property type="match status" value="1"/>
</dbReference>
<dbReference type="AlphaFoldDB" id="A0A511MYM5"/>
<keyword evidence="4 7" id="KW-0479">Metal-binding</keyword>
<keyword evidence="5 7" id="KW-0460">Magnesium</keyword>
<dbReference type="GO" id="GO:0008973">
    <property type="term" value="F:phosphopentomutase activity"/>
    <property type="evidence" value="ECO:0007669"/>
    <property type="project" value="TreeGrafter"/>
</dbReference>
<dbReference type="SUPFAM" id="SSF55957">
    <property type="entry name" value="Phosphoglucomutase, C-terminal domain"/>
    <property type="match status" value="1"/>
</dbReference>
<feature type="domain" description="Alpha-D-phosphohexomutase alpha/beta/alpha" evidence="9">
    <location>
        <begin position="2"/>
        <end position="130"/>
    </location>
</feature>
<evidence type="ECO:0000256" key="5">
    <source>
        <dbReference type="ARBA" id="ARBA00022842"/>
    </source>
</evidence>
<dbReference type="Pfam" id="PF02878">
    <property type="entry name" value="PGM_PMM_I"/>
    <property type="match status" value="1"/>
</dbReference>
<dbReference type="InterPro" id="IPR005844">
    <property type="entry name" value="A-D-PHexomutase_a/b/a-I"/>
</dbReference>
<evidence type="ECO:0000259" key="11">
    <source>
        <dbReference type="Pfam" id="PF02880"/>
    </source>
</evidence>
<keyword evidence="3" id="KW-0597">Phosphoprotein</keyword>
<dbReference type="Gene3D" id="3.40.120.10">
    <property type="entry name" value="Alpha-D-Glucose-1,6-Bisphosphate, subunit A, domain 3"/>
    <property type="match status" value="3"/>
</dbReference>
<dbReference type="CDD" id="cd05800">
    <property type="entry name" value="PGM_like2"/>
    <property type="match status" value="1"/>
</dbReference>
<dbReference type="RefSeq" id="WP_146882702.1">
    <property type="nucleotide sequence ID" value="NZ_BJXB01000003.1"/>
</dbReference>
<evidence type="ECO:0000313" key="12">
    <source>
        <dbReference type="EMBL" id="GEM45256.1"/>
    </source>
</evidence>
<dbReference type="InterPro" id="IPR016066">
    <property type="entry name" value="A-D-PHexomutase_CS"/>
</dbReference>
<dbReference type="InterPro" id="IPR005841">
    <property type="entry name" value="Alpha-D-phosphohexomutase_SF"/>
</dbReference>
<dbReference type="PANTHER" id="PTHR45745">
    <property type="entry name" value="PHOSPHOMANNOMUTASE 45A"/>
    <property type="match status" value="1"/>
</dbReference>
<dbReference type="OrthoDB" id="9806956at2"/>
<evidence type="ECO:0000256" key="3">
    <source>
        <dbReference type="ARBA" id="ARBA00022553"/>
    </source>
</evidence>
<proteinExistence type="inferred from homology"/>
<evidence type="ECO:0000259" key="10">
    <source>
        <dbReference type="Pfam" id="PF02879"/>
    </source>
</evidence>
<evidence type="ECO:0000256" key="4">
    <source>
        <dbReference type="ARBA" id="ARBA00022723"/>
    </source>
</evidence>
<accession>A0A511MYM5</accession>
<dbReference type="PROSITE" id="PS00710">
    <property type="entry name" value="PGM_PMM"/>
    <property type="match status" value="1"/>
</dbReference>
<dbReference type="Pfam" id="PF02879">
    <property type="entry name" value="PGM_PMM_II"/>
    <property type="match status" value="1"/>
</dbReference>
<feature type="domain" description="Alpha-D-phosphohexomutase alpha/beta/alpha" evidence="11">
    <location>
        <begin position="260"/>
        <end position="366"/>
    </location>
</feature>
<evidence type="ECO:0000256" key="6">
    <source>
        <dbReference type="ARBA" id="ARBA00023235"/>
    </source>
</evidence>
<evidence type="ECO:0000259" key="8">
    <source>
        <dbReference type="Pfam" id="PF00408"/>
    </source>
</evidence>
<protein>
    <submittedName>
        <fullName evidence="12">Phosphohexose mutase</fullName>
    </submittedName>
</protein>
<gene>
    <name evidence="12" type="ORF">DC3_08910</name>
</gene>
<comment type="similarity">
    <text evidence="2 7">Belongs to the phosphohexose mutase family.</text>
</comment>
<dbReference type="InterPro" id="IPR005845">
    <property type="entry name" value="A-D-PHexomutase_a/b/a-II"/>
</dbReference>
<dbReference type="InterPro" id="IPR016055">
    <property type="entry name" value="A-D-PHexomutase_a/b/a-I/II/III"/>
</dbReference>
<organism evidence="12 13">
    <name type="scientific">Deinococcus cellulosilyticus (strain DSM 18568 / NBRC 106333 / KACC 11606 / 5516J-15)</name>
    <dbReference type="NCBI Taxonomy" id="1223518"/>
    <lineage>
        <taxon>Bacteria</taxon>
        <taxon>Thermotogati</taxon>
        <taxon>Deinococcota</taxon>
        <taxon>Deinococci</taxon>
        <taxon>Deinococcales</taxon>
        <taxon>Deinococcaceae</taxon>
        <taxon>Deinococcus</taxon>
    </lineage>
</organism>
<dbReference type="GO" id="GO:0005975">
    <property type="term" value="P:carbohydrate metabolic process"/>
    <property type="evidence" value="ECO:0007669"/>
    <property type="project" value="InterPro"/>
</dbReference>
<dbReference type="PANTHER" id="PTHR45745:SF1">
    <property type="entry name" value="PHOSPHOGLUCOMUTASE 2B-RELATED"/>
    <property type="match status" value="1"/>
</dbReference>
<dbReference type="PRINTS" id="PR00509">
    <property type="entry name" value="PGMPMM"/>
</dbReference>
<evidence type="ECO:0000256" key="2">
    <source>
        <dbReference type="ARBA" id="ARBA00010231"/>
    </source>
</evidence>
<dbReference type="Pfam" id="PF02880">
    <property type="entry name" value="PGM_PMM_III"/>
    <property type="match status" value="1"/>
</dbReference>
<evidence type="ECO:0000259" key="9">
    <source>
        <dbReference type="Pfam" id="PF02878"/>
    </source>
</evidence>
<dbReference type="GO" id="GO:0000287">
    <property type="term" value="F:magnesium ion binding"/>
    <property type="evidence" value="ECO:0007669"/>
    <property type="project" value="InterPro"/>
</dbReference>